<keyword evidence="6 7" id="KW-0472">Membrane</keyword>
<evidence type="ECO:0000313" key="11">
    <source>
        <dbReference type="Proteomes" id="UP000011087"/>
    </source>
</evidence>
<keyword evidence="4 7" id="KW-0256">Endoplasmic reticulum</keyword>
<evidence type="ECO:0000256" key="4">
    <source>
        <dbReference type="ARBA" id="ARBA00022824"/>
    </source>
</evidence>
<dbReference type="EnsemblProtists" id="EKX36075">
    <property type="protein sequence ID" value="EKX36075"/>
    <property type="gene ID" value="GUITHDRAFT_165822"/>
</dbReference>
<dbReference type="InterPro" id="IPR007599">
    <property type="entry name" value="DER1"/>
</dbReference>
<dbReference type="Proteomes" id="UP000011087">
    <property type="component" value="Unassembled WGS sequence"/>
</dbReference>
<evidence type="ECO:0000256" key="1">
    <source>
        <dbReference type="ARBA" id="ARBA00004477"/>
    </source>
</evidence>
<comment type="function">
    <text evidence="7">May be involved in the degradation of misfolded endoplasmic reticulum (ER) luminal proteins.</text>
</comment>
<keyword evidence="5 7" id="KW-1133">Transmembrane helix</keyword>
<evidence type="ECO:0000256" key="7">
    <source>
        <dbReference type="RuleBase" id="RU363059"/>
    </source>
</evidence>
<feature type="non-terminal residue" evidence="9">
    <location>
        <position position="1"/>
    </location>
</feature>
<dbReference type="OrthoDB" id="1716531at2759"/>
<feature type="transmembrane region" description="Helical" evidence="7">
    <location>
        <begin position="151"/>
        <end position="176"/>
    </location>
</feature>
<reference evidence="9 11" key="1">
    <citation type="journal article" date="2012" name="Nature">
        <title>Algal genomes reveal evolutionary mosaicism and the fate of nucleomorphs.</title>
        <authorList>
            <consortium name="DOE Joint Genome Institute"/>
            <person name="Curtis B.A."/>
            <person name="Tanifuji G."/>
            <person name="Burki F."/>
            <person name="Gruber A."/>
            <person name="Irimia M."/>
            <person name="Maruyama S."/>
            <person name="Arias M.C."/>
            <person name="Ball S.G."/>
            <person name="Gile G.H."/>
            <person name="Hirakawa Y."/>
            <person name="Hopkins J.F."/>
            <person name="Kuo A."/>
            <person name="Rensing S.A."/>
            <person name="Schmutz J."/>
            <person name="Symeonidi A."/>
            <person name="Elias M."/>
            <person name="Eveleigh R.J."/>
            <person name="Herman E.K."/>
            <person name="Klute M.J."/>
            <person name="Nakayama T."/>
            <person name="Obornik M."/>
            <person name="Reyes-Prieto A."/>
            <person name="Armbrust E.V."/>
            <person name="Aves S.J."/>
            <person name="Beiko R.G."/>
            <person name="Coutinho P."/>
            <person name="Dacks J.B."/>
            <person name="Durnford D.G."/>
            <person name="Fast N.M."/>
            <person name="Green B.R."/>
            <person name="Grisdale C.J."/>
            <person name="Hempel F."/>
            <person name="Henrissat B."/>
            <person name="Hoppner M.P."/>
            <person name="Ishida K."/>
            <person name="Kim E."/>
            <person name="Koreny L."/>
            <person name="Kroth P.G."/>
            <person name="Liu Y."/>
            <person name="Malik S.B."/>
            <person name="Maier U.G."/>
            <person name="McRose D."/>
            <person name="Mock T."/>
            <person name="Neilson J.A."/>
            <person name="Onodera N.T."/>
            <person name="Poole A.M."/>
            <person name="Pritham E.J."/>
            <person name="Richards T.A."/>
            <person name="Rocap G."/>
            <person name="Roy S.W."/>
            <person name="Sarai C."/>
            <person name="Schaack S."/>
            <person name="Shirato S."/>
            <person name="Slamovits C.H."/>
            <person name="Spencer D.F."/>
            <person name="Suzuki S."/>
            <person name="Worden A.Z."/>
            <person name="Zauner S."/>
            <person name="Barry K."/>
            <person name="Bell C."/>
            <person name="Bharti A.K."/>
            <person name="Crow J.A."/>
            <person name="Grimwood J."/>
            <person name="Kramer R."/>
            <person name="Lindquist E."/>
            <person name="Lucas S."/>
            <person name="Salamov A."/>
            <person name="McFadden G.I."/>
            <person name="Lane C.E."/>
            <person name="Keeling P.J."/>
            <person name="Gray M.W."/>
            <person name="Grigoriev I.V."/>
            <person name="Archibald J.M."/>
        </authorList>
    </citation>
    <scope>NUCLEOTIDE SEQUENCE</scope>
    <source>
        <strain evidence="9 11">CCMP2712</strain>
    </source>
</reference>
<organism evidence="9">
    <name type="scientific">Guillardia theta (strain CCMP2712)</name>
    <name type="common">Cryptophyte</name>
    <dbReference type="NCBI Taxonomy" id="905079"/>
    <lineage>
        <taxon>Eukaryota</taxon>
        <taxon>Cryptophyceae</taxon>
        <taxon>Pyrenomonadales</taxon>
        <taxon>Geminigeraceae</taxon>
        <taxon>Guillardia</taxon>
    </lineage>
</organism>
<comment type="subcellular location">
    <subcellularLocation>
        <location evidence="1 7">Endoplasmic reticulum membrane</location>
        <topology evidence="1 7">Multi-pass membrane protein</topology>
    </subcellularLocation>
</comment>
<reference evidence="10" key="3">
    <citation type="submission" date="2016-03" db="UniProtKB">
        <authorList>
            <consortium name="EnsemblProtists"/>
        </authorList>
    </citation>
    <scope>IDENTIFICATION</scope>
</reference>
<dbReference type="EMBL" id="JH993079">
    <property type="protein sequence ID" value="EKX36075.1"/>
    <property type="molecule type" value="Genomic_DNA"/>
</dbReference>
<comment type="similarity">
    <text evidence="2 7">Belongs to the derlin family.</text>
</comment>
<evidence type="ECO:0000256" key="3">
    <source>
        <dbReference type="ARBA" id="ARBA00022692"/>
    </source>
</evidence>
<dbReference type="GO" id="GO:0006950">
    <property type="term" value="P:response to stress"/>
    <property type="evidence" value="ECO:0007669"/>
    <property type="project" value="UniProtKB-ARBA"/>
</dbReference>
<reference evidence="11" key="2">
    <citation type="submission" date="2012-11" db="EMBL/GenBank/DDBJ databases">
        <authorList>
            <person name="Kuo A."/>
            <person name="Curtis B.A."/>
            <person name="Tanifuji G."/>
            <person name="Burki F."/>
            <person name="Gruber A."/>
            <person name="Irimia M."/>
            <person name="Maruyama S."/>
            <person name="Arias M.C."/>
            <person name="Ball S.G."/>
            <person name="Gile G.H."/>
            <person name="Hirakawa Y."/>
            <person name="Hopkins J.F."/>
            <person name="Rensing S.A."/>
            <person name="Schmutz J."/>
            <person name="Symeonidi A."/>
            <person name="Elias M."/>
            <person name="Eveleigh R.J."/>
            <person name="Herman E.K."/>
            <person name="Klute M.J."/>
            <person name="Nakayama T."/>
            <person name="Obornik M."/>
            <person name="Reyes-Prieto A."/>
            <person name="Armbrust E.V."/>
            <person name="Aves S.J."/>
            <person name="Beiko R.G."/>
            <person name="Coutinho P."/>
            <person name="Dacks J.B."/>
            <person name="Durnford D.G."/>
            <person name="Fast N.M."/>
            <person name="Green B.R."/>
            <person name="Grisdale C."/>
            <person name="Hempe F."/>
            <person name="Henrissat B."/>
            <person name="Hoppner M.P."/>
            <person name="Ishida K.-I."/>
            <person name="Kim E."/>
            <person name="Koreny L."/>
            <person name="Kroth P.G."/>
            <person name="Liu Y."/>
            <person name="Malik S.-B."/>
            <person name="Maier U.G."/>
            <person name="McRose D."/>
            <person name="Mock T."/>
            <person name="Neilson J.A."/>
            <person name="Onodera N.T."/>
            <person name="Poole A.M."/>
            <person name="Pritham E.J."/>
            <person name="Richards T.A."/>
            <person name="Rocap G."/>
            <person name="Roy S.W."/>
            <person name="Sarai C."/>
            <person name="Schaack S."/>
            <person name="Shirato S."/>
            <person name="Slamovits C.H."/>
            <person name="Spencer D.F."/>
            <person name="Suzuki S."/>
            <person name="Worden A.Z."/>
            <person name="Zauner S."/>
            <person name="Barry K."/>
            <person name="Bell C."/>
            <person name="Bharti A.K."/>
            <person name="Crow J.A."/>
            <person name="Grimwood J."/>
            <person name="Kramer R."/>
            <person name="Lindquist E."/>
            <person name="Lucas S."/>
            <person name="Salamov A."/>
            <person name="McFadden G.I."/>
            <person name="Lane C.E."/>
            <person name="Keeling P.J."/>
            <person name="Gray M.W."/>
            <person name="Grigoriev I.V."/>
            <person name="Archibald J.M."/>
        </authorList>
    </citation>
    <scope>NUCLEOTIDE SEQUENCE</scope>
    <source>
        <strain evidence="11">CCMP2712</strain>
    </source>
</reference>
<dbReference type="Pfam" id="PF04511">
    <property type="entry name" value="DER1"/>
    <property type="match status" value="1"/>
</dbReference>
<feature type="compositionally biased region" description="Gly residues" evidence="8">
    <location>
        <begin position="230"/>
        <end position="248"/>
    </location>
</feature>
<feature type="region of interest" description="Disordered" evidence="8">
    <location>
        <begin position="230"/>
        <end position="280"/>
    </location>
</feature>
<dbReference type="AlphaFoldDB" id="L1IJT9"/>
<dbReference type="OMA" id="LWRCVTS"/>
<dbReference type="GO" id="GO:0005789">
    <property type="term" value="C:endoplasmic reticulum membrane"/>
    <property type="evidence" value="ECO:0007669"/>
    <property type="project" value="UniProtKB-SubCell"/>
</dbReference>
<dbReference type="PANTHER" id="PTHR11009">
    <property type="entry name" value="DER1-LIKE PROTEIN, DERLIN"/>
    <property type="match status" value="1"/>
</dbReference>
<evidence type="ECO:0000313" key="10">
    <source>
        <dbReference type="EnsemblProtists" id="EKX36075"/>
    </source>
</evidence>
<keyword evidence="11" id="KW-1185">Reference proteome</keyword>
<evidence type="ECO:0000256" key="5">
    <source>
        <dbReference type="ARBA" id="ARBA00022989"/>
    </source>
</evidence>
<evidence type="ECO:0000313" key="9">
    <source>
        <dbReference type="EMBL" id="EKX36075.1"/>
    </source>
</evidence>
<evidence type="ECO:0000256" key="6">
    <source>
        <dbReference type="ARBA" id="ARBA00023136"/>
    </source>
</evidence>
<name>L1IJT9_GUITC</name>
<sequence>MPFGAQGPPGQGAADSPQAWYMSLPLITRCWFTACVSTTILSAVGMISPMTLYLDWSAILFKFQIWRVVTNFCFLGKFGWPFIMNLIFMVQYSKTLEKDFNGSASDFLWCLIMGGALLCGINHVTGMMLPFLTIPLIFMTIWIWSRKHPNVQMSVFGLFNITSAHFPIFLLVLTMLMGGSPVQNIMGYFVGHVYWFLKEVHPTTKDHRFFSAPSFLKRLVEDQPLEHTPGYGGAVRRGGAPPWGGRGAAGQQQQQQQQEPPARAGGFSAFRGQGHRLGGD</sequence>
<dbReference type="KEGG" id="gtt:GUITHDRAFT_165822"/>
<gene>
    <name evidence="9" type="primary">DER1-2</name>
    <name evidence="9" type="ORF">GUITHDRAFT_165822</name>
</gene>
<dbReference type="InterPro" id="IPR035952">
    <property type="entry name" value="Rhomboid-like_sf"/>
</dbReference>
<dbReference type="SUPFAM" id="SSF144091">
    <property type="entry name" value="Rhomboid-like"/>
    <property type="match status" value="1"/>
</dbReference>
<dbReference type="eggNOG" id="KOG0858">
    <property type="taxonomic scope" value="Eukaryota"/>
</dbReference>
<evidence type="ECO:0000256" key="8">
    <source>
        <dbReference type="SAM" id="MobiDB-lite"/>
    </source>
</evidence>
<feature type="transmembrane region" description="Helical" evidence="7">
    <location>
        <begin position="68"/>
        <end position="90"/>
    </location>
</feature>
<protein>
    <recommendedName>
        <fullName evidence="7">Derlin</fullName>
    </recommendedName>
</protein>
<proteinExistence type="inferred from homology"/>
<keyword evidence="3 7" id="KW-0812">Transmembrane</keyword>
<feature type="transmembrane region" description="Helical" evidence="7">
    <location>
        <begin position="128"/>
        <end position="145"/>
    </location>
</feature>
<accession>L1IJT9</accession>
<dbReference type="RefSeq" id="XP_005823055.1">
    <property type="nucleotide sequence ID" value="XM_005822998.1"/>
</dbReference>
<dbReference type="PaxDb" id="55529-EKX36075"/>
<evidence type="ECO:0000256" key="2">
    <source>
        <dbReference type="ARBA" id="ARBA00008917"/>
    </source>
</evidence>
<dbReference type="HOGENOM" id="CLU_051898_5_0_1"/>
<dbReference type="STRING" id="905079.L1IJT9"/>
<feature type="compositionally biased region" description="Low complexity" evidence="8">
    <location>
        <begin position="249"/>
        <end position="266"/>
    </location>
</feature>
<dbReference type="GeneID" id="17292835"/>
<feature type="transmembrane region" description="Helical" evidence="7">
    <location>
        <begin position="31"/>
        <end position="56"/>
    </location>
</feature>